<dbReference type="OrthoDB" id="7591679at2"/>
<sequence length="1202" mass="134016">MESRTTKALAEITDEGLFERIATSVLRLRTDYEGLSHPGITAGGKTRKSPVDGVTYIGNHVLIAHHTTTAQNKLRDKWLLDPTKIVRRPKTRSPLPEPGDFHKTLKLVRSERQSNPNLLATLILTTNTEPDHDLLRQIMGHGRDHEISIDVWSLSRIAAVLDTNPTGQFIRSKLLGIDEELLSIELLDELSDASLRAFSAGDIADTRVSRQLDDQLSDSREQITFLVGESGTGKTVACHKHLEAHRASGGLSFVVSHSAVEQSHTFDQALTATLRAFKPSLSDDRAPSTLFSPDKPAIVLVEDVNLSREPQRLIEKISGWNEGQRVGAWKILCPVWPHVFAGVRSQLKKQTIAQEMRAAPMSTQECSSAILLRAIQSGVHLNKHQAEVIARALGNDPLLIALNQDWTSPTADAAITSYVEAALASVQANAGLLSAVAYQALIELGEAMLAHRQFDIDWPAITAWKLSSQSIDALSKIALSNDILRVEPLAAGSKVKFRHDRVREWILVKAAVNLHRNASLSDELIADPSLAEVIAGLIVNVGPDASFIKRICSLNPLSVFHAVRIGIKDDTLAERLFSVAGDWLKIAGNRGRATQELRWQCLTSLTNVASPQVLELISLFPSKWIPGQIARLHNGDAGGGIELCMTVEIHTATAWLGAAVENALATHPDKLIADVVTAIERCHFQDPKYCGGLLTFAGVLGSPKLGNSLFSMWERDTNRGARLDSYLWALMRCATEDQAAPMLEGVCHEWALLPESNDGSKPSPKDDLASHSVRWAVERAIPVAALDYLIERAAKPDLSWQIEYLFHGTDHPKAVVFQVRKSAERRRRSLDHYSVNNRARDHWRFTKDRQQSAMSVESKIALCSIWQNCQEEENLRIAAFDLWAVNSSRSDEAILNVYKEDVTLSDRIFKRRLELGCSDTIPELIAAIERGDTHYWHYARYVWSPELYEALDRSLARLSTERDQNKIENAGYTITGVLLRLSPSDAEPLLQRYWDSLGTTPNFVKAALYFGTPSLLSAADSVIKSHPEPPSLLNHLCMTYGVRTEGEVGINREHQVLVLKPYLSLISNSDLRSLSEACNDNGWYKLRMDLFDPLLGETSLGERERLEKGLKEYSKKYQAGPIEWDIERLTKRGVSWEVVAGYLEEWLKTESRQQALDVVARGIRTFGQRRDIDRLRAWPGEDSSYLEDVIADTRFAVFRRVS</sequence>
<comment type="caution">
    <text evidence="1">The sequence shown here is derived from an EMBL/GenBank/DDBJ whole genome shotgun (WGS) entry which is preliminary data.</text>
</comment>
<evidence type="ECO:0000313" key="1">
    <source>
        <dbReference type="EMBL" id="KFL29543.1"/>
    </source>
</evidence>
<accession>A0A087LY40</accession>
<proteinExistence type="predicted"/>
<dbReference type="Proteomes" id="UP000028981">
    <property type="component" value="Unassembled WGS sequence"/>
</dbReference>
<dbReference type="EMBL" id="JQGC01000024">
    <property type="protein sequence ID" value="KFL29543.1"/>
    <property type="molecule type" value="Genomic_DNA"/>
</dbReference>
<keyword evidence="2" id="KW-1185">Reference proteome</keyword>
<dbReference type="RefSeq" id="WP_035086265.1">
    <property type="nucleotide sequence ID" value="NZ_JQGC01000024.1"/>
</dbReference>
<organism evidence="1 2">
    <name type="scientific">Devosia riboflavina</name>
    <dbReference type="NCBI Taxonomy" id="46914"/>
    <lineage>
        <taxon>Bacteria</taxon>
        <taxon>Pseudomonadati</taxon>
        <taxon>Pseudomonadota</taxon>
        <taxon>Alphaproteobacteria</taxon>
        <taxon>Hyphomicrobiales</taxon>
        <taxon>Devosiaceae</taxon>
        <taxon>Devosia</taxon>
    </lineage>
</organism>
<protein>
    <submittedName>
        <fullName evidence="1">Uncharacterized protein</fullName>
    </submittedName>
</protein>
<dbReference type="AlphaFoldDB" id="A0A087LY40"/>
<reference evidence="1 2" key="1">
    <citation type="submission" date="2014-08" db="EMBL/GenBank/DDBJ databases">
        <authorList>
            <person name="Hassan Y.I."/>
            <person name="Lepp D."/>
            <person name="Zhou T."/>
        </authorList>
    </citation>
    <scope>NUCLEOTIDE SEQUENCE [LARGE SCALE GENOMIC DNA]</scope>
    <source>
        <strain evidence="1 2">IFO13584</strain>
    </source>
</reference>
<gene>
    <name evidence="1" type="ORF">JP75_20450</name>
</gene>
<evidence type="ECO:0000313" key="2">
    <source>
        <dbReference type="Proteomes" id="UP000028981"/>
    </source>
</evidence>
<name>A0A087LY40_9HYPH</name>
<dbReference type="STRING" id="46914.JP75_20450"/>